<gene>
    <name evidence="3" type="ORF">SEMRO_1777_G296950.1</name>
</gene>
<dbReference type="InterPro" id="IPR055414">
    <property type="entry name" value="LRR_R13L4/SHOC2-like"/>
</dbReference>
<dbReference type="OrthoDB" id="676979at2759"/>
<dbReference type="FunFam" id="3.80.10.10:FF:000383">
    <property type="entry name" value="Leucine-rich repeat receptor protein kinase EMS1"/>
    <property type="match status" value="1"/>
</dbReference>
<accession>A0A9N8EQF1</accession>
<name>A0A9N8EQF1_9STRA</name>
<comment type="caution">
    <text evidence="3">The sequence shown here is derived from an EMBL/GenBank/DDBJ whole genome shotgun (WGS) entry which is preliminary data.</text>
</comment>
<evidence type="ECO:0000313" key="4">
    <source>
        <dbReference type="Proteomes" id="UP001153069"/>
    </source>
</evidence>
<feature type="domain" description="Disease resistance R13L4/SHOC-2-like LRR" evidence="2">
    <location>
        <begin position="137"/>
        <end position="248"/>
    </location>
</feature>
<dbReference type="AlphaFoldDB" id="A0A9N8EQF1"/>
<evidence type="ECO:0000256" key="1">
    <source>
        <dbReference type="ARBA" id="ARBA00022737"/>
    </source>
</evidence>
<organism evidence="3 4">
    <name type="scientific">Seminavis robusta</name>
    <dbReference type="NCBI Taxonomy" id="568900"/>
    <lineage>
        <taxon>Eukaryota</taxon>
        <taxon>Sar</taxon>
        <taxon>Stramenopiles</taxon>
        <taxon>Ochrophyta</taxon>
        <taxon>Bacillariophyta</taxon>
        <taxon>Bacillariophyceae</taxon>
        <taxon>Bacillariophycidae</taxon>
        <taxon>Naviculales</taxon>
        <taxon>Naviculaceae</taxon>
        <taxon>Seminavis</taxon>
    </lineage>
</organism>
<proteinExistence type="predicted"/>
<reference evidence="3" key="1">
    <citation type="submission" date="2020-06" db="EMBL/GenBank/DDBJ databases">
        <authorList>
            <consortium name="Plant Systems Biology data submission"/>
        </authorList>
    </citation>
    <scope>NUCLEOTIDE SEQUENCE</scope>
    <source>
        <strain evidence="3">D6</strain>
    </source>
</reference>
<dbReference type="Pfam" id="PF23598">
    <property type="entry name" value="LRR_14"/>
    <property type="match status" value="1"/>
</dbReference>
<dbReference type="SUPFAM" id="SSF52058">
    <property type="entry name" value="L domain-like"/>
    <property type="match status" value="1"/>
</dbReference>
<keyword evidence="4" id="KW-1185">Reference proteome</keyword>
<dbReference type="InterPro" id="IPR052595">
    <property type="entry name" value="LRRC69/RLP"/>
</dbReference>
<protein>
    <submittedName>
        <fullName evidence="3">STYKc</fullName>
    </submittedName>
</protein>
<evidence type="ECO:0000259" key="2">
    <source>
        <dbReference type="Pfam" id="PF23598"/>
    </source>
</evidence>
<sequence>MYYALEGPWIPSIADLENPCNEWTFLNIRGGLPRVSCGGMTAAGMEQMQMIYSVVKCRTDYSLICDASGVVKYINISLHEIHGTIPPEISLLTGLSVLDLRGQFLSGKLPTEIGLMNDLTMMDASWNENLAGSVPSEIGNLSQLLNLRLDVTTLSGPIPREISRLSKLEVLSLQWTELSGQIPSGLFLLPNLRHLWHSSRDTADLTAFTVPNEIGLLTNLRSLQLNDVVGTIPTSLGLLTNLHDLHLQGILKKPGVSSTLPTEIGRLTSLHELKFGNQLNGNIPTEFALLSRLRRCDLAGNSLSATLPNSLGILTSFSPIEFDPVKLMEMANYSRILNMSVYNESGNVSSPLYTCFLYIH</sequence>
<dbReference type="PANTHER" id="PTHR48057:SF29">
    <property type="entry name" value="OS02G0609900 PROTEIN"/>
    <property type="match status" value="1"/>
</dbReference>
<dbReference type="Proteomes" id="UP001153069">
    <property type="component" value="Unassembled WGS sequence"/>
</dbReference>
<dbReference type="EMBL" id="CAICTM010001775">
    <property type="protein sequence ID" value="CAB9526102.1"/>
    <property type="molecule type" value="Genomic_DNA"/>
</dbReference>
<dbReference type="PANTHER" id="PTHR48057">
    <property type="entry name" value="LEUCINE-RICH REPEAT SERINE/THREONINE-PROTEIN KINASE 1"/>
    <property type="match status" value="1"/>
</dbReference>
<dbReference type="InterPro" id="IPR032675">
    <property type="entry name" value="LRR_dom_sf"/>
</dbReference>
<dbReference type="Gene3D" id="3.80.10.10">
    <property type="entry name" value="Ribonuclease Inhibitor"/>
    <property type="match status" value="2"/>
</dbReference>
<evidence type="ECO:0000313" key="3">
    <source>
        <dbReference type="EMBL" id="CAB9526102.1"/>
    </source>
</evidence>
<keyword evidence="1" id="KW-0677">Repeat</keyword>